<feature type="region of interest" description="Disordered" evidence="8">
    <location>
        <begin position="160"/>
        <end position="259"/>
    </location>
</feature>
<comment type="subcellular location">
    <subcellularLocation>
        <location evidence="2">Nucleus</location>
    </subcellularLocation>
</comment>
<keyword evidence="7" id="KW-0539">Nucleus</keyword>
<evidence type="ECO:0000256" key="4">
    <source>
        <dbReference type="ARBA" id="ARBA00022722"/>
    </source>
</evidence>
<comment type="similarity">
    <text evidence="3">Belongs to the HARBI1 family.</text>
</comment>
<organism evidence="10 11">
    <name type="scientific">Lolium multiflorum</name>
    <name type="common">Italian ryegrass</name>
    <name type="synonym">Lolium perenne subsp. multiflorum</name>
    <dbReference type="NCBI Taxonomy" id="4521"/>
    <lineage>
        <taxon>Eukaryota</taxon>
        <taxon>Viridiplantae</taxon>
        <taxon>Streptophyta</taxon>
        <taxon>Embryophyta</taxon>
        <taxon>Tracheophyta</taxon>
        <taxon>Spermatophyta</taxon>
        <taxon>Magnoliopsida</taxon>
        <taxon>Liliopsida</taxon>
        <taxon>Poales</taxon>
        <taxon>Poaceae</taxon>
        <taxon>BOP clade</taxon>
        <taxon>Pooideae</taxon>
        <taxon>Poodae</taxon>
        <taxon>Poeae</taxon>
        <taxon>Poeae Chloroplast Group 2 (Poeae type)</taxon>
        <taxon>Loliodinae</taxon>
        <taxon>Loliinae</taxon>
        <taxon>Lolium</taxon>
    </lineage>
</organism>
<keyword evidence="5" id="KW-0479">Metal-binding</keyword>
<evidence type="ECO:0000313" key="10">
    <source>
        <dbReference type="EMBL" id="KAK1696288.1"/>
    </source>
</evidence>
<protein>
    <recommendedName>
        <fullName evidence="9">DDE Tnp4 domain-containing protein</fullName>
    </recommendedName>
</protein>
<dbReference type="PANTHER" id="PTHR22930:SF259">
    <property type="entry name" value="OS08G0106900 PROTEIN"/>
    <property type="match status" value="1"/>
</dbReference>
<dbReference type="InterPro" id="IPR045249">
    <property type="entry name" value="HARBI1-like"/>
</dbReference>
<reference evidence="10" key="1">
    <citation type="submission" date="2023-07" db="EMBL/GenBank/DDBJ databases">
        <title>A chromosome-level genome assembly of Lolium multiflorum.</title>
        <authorList>
            <person name="Chen Y."/>
            <person name="Copetti D."/>
            <person name="Kolliker R."/>
            <person name="Studer B."/>
        </authorList>
    </citation>
    <scope>NUCLEOTIDE SEQUENCE</scope>
    <source>
        <strain evidence="10">02402/16</strain>
        <tissue evidence="10">Leaf</tissue>
    </source>
</reference>
<evidence type="ECO:0000256" key="2">
    <source>
        <dbReference type="ARBA" id="ARBA00004123"/>
    </source>
</evidence>
<dbReference type="EMBL" id="JAUUTY010000001">
    <property type="protein sequence ID" value="KAK1696288.1"/>
    <property type="molecule type" value="Genomic_DNA"/>
</dbReference>
<evidence type="ECO:0000256" key="8">
    <source>
        <dbReference type="SAM" id="MobiDB-lite"/>
    </source>
</evidence>
<feature type="compositionally biased region" description="Low complexity" evidence="8">
    <location>
        <begin position="185"/>
        <end position="194"/>
    </location>
</feature>
<comment type="caution">
    <text evidence="10">The sequence shown here is derived from an EMBL/GenBank/DDBJ whole genome shotgun (WGS) entry which is preliminary data.</text>
</comment>
<keyword evidence="6" id="KW-0378">Hydrolase</keyword>
<comment type="cofactor">
    <cofactor evidence="1">
        <name>a divalent metal cation</name>
        <dbReference type="ChEBI" id="CHEBI:60240"/>
    </cofactor>
</comment>
<evidence type="ECO:0000256" key="1">
    <source>
        <dbReference type="ARBA" id="ARBA00001968"/>
    </source>
</evidence>
<dbReference type="AlphaFoldDB" id="A0AAD8X452"/>
<evidence type="ECO:0000256" key="6">
    <source>
        <dbReference type="ARBA" id="ARBA00022801"/>
    </source>
</evidence>
<evidence type="ECO:0000256" key="3">
    <source>
        <dbReference type="ARBA" id="ARBA00006958"/>
    </source>
</evidence>
<gene>
    <name evidence="10" type="ORF">QYE76_012985</name>
</gene>
<dbReference type="GO" id="GO:0005634">
    <property type="term" value="C:nucleus"/>
    <property type="evidence" value="ECO:0007669"/>
    <property type="project" value="UniProtKB-SubCell"/>
</dbReference>
<dbReference type="Pfam" id="PF13359">
    <property type="entry name" value="DDE_Tnp_4"/>
    <property type="match status" value="1"/>
</dbReference>
<keyword evidence="4" id="KW-0540">Nuclease</keyword>
<dbReference type="InterPro" id="IPR027806">
    <property type="entry name" value="HARBI1_dom"/>
</dbReference>
<dbReference type="Proteomes" id="UP001231189">
    <property type="component" value="Unassembled WGS sequence"/>
</dbReference>
<sequence length="322" mass="34343">MARRRRLRRWWSPALPRCSTMARTTTGCGAARRGAGWWRCGVPRPRVAGSGGGFGDFGKKSPQFGGAVWGGDLGKRTRGGSGRYLYRRPGVLLTARTPRWGRDCIGAIDGTHVTSRVPRSESLAYRGRKHYASQNMLGVVEFDMRFTYVLARWEGSAHDSTIPADSLERHDSLQVPEGTRRPRGRPASPASRSTGASTAGKAGLAGVPLDGGGELKEGRYRRHPARRGSQPHGRPVSSSSRSTGAATMRKTSSRLTRASTMRKAGLTGVLLGRGGDCGEDGILLGKGSDCEEDGILLDGDADRVEDKVVAGLGRGGNSGIET</sequence>
<feature type="domain" description="DDE Tnp4" evidence="9">
    <location>
        <begin position="108"/>
        <end position="166"/>
    </location>
</feature>
<keyword evidence="11" id="KW-1185">Reference proteome</keyword>
<name>A0AAD8X452_LOLMU</name>
<dbReference type="GO" id="GO:0004518">
    <property type="term" value="F:nuclease activity"/>
    <property type="evidence" value="ECO:0007669"/>
    <property type="project" value="UniProtKB-KW"/>
</dbReference>
<proteinExistence type="inferred from homology"/>
<dbReference type="PANTHER" id="PTHR22930">
    <property type="match status" value="1"/>
</dbReference>
<evidence type="ECO:0000313" key="11">
    <source>
        <dbReference type="Proteomes" id="UP001231189"/>
    </source>
</evidence>
<evidence type="ECO:0000256" key="7">
    <source>
        <dbReference type="ARBA" id="ARBA00023242"/>
    </source>
</evidence>
<evidence type="ECO:0000259" key="9">
    <source>
        <dbReference type="Pfam" id="PF13359"/>
    </source>
</evidence>
<evidence type="ECO:0000256" key="5">
    <source>
        <dbReference type="ARBA" id="ARBA00022723"/>
    </source>
</evidence>
<accession>A0AAD8X452</accession>
<dbReference type="GO" id="GO:0046872">
    <property type="term" value="F:metal ion binding"/>
    <property type="evidence" value="ECO:0007669"/>
    <property type="project" value="UniProtKB-KW"/>
</dbReference>
<dbReference type="GO" id="GO:0016787">
    <property type="term" value="F:hydrolase activity"/>
    <property type="evidence" value="ECO:0007669"/>
    <property type="project" value="UniProtKB-KW"/>
</dbReference>
<feature type="compositionally biased region" description="Polar residues" evidence="8">
    <location>
        <begin position="236"/>
        <end position="259"/>
    </location>
</feature>